<evidence type="ECO:0000256" key="3">
    <source>
        <dbReference type="ARBA" id="ARBA00023180"/>
    </source>
</evidence>
<reference evidence="5 6" key="1">
    <citation type="submission" date="2018-06" db="EMBL/GenBank/DDBJ databases">
        <title>Whole genome sequencing of Candida tropicalis (genome annotated by CSBL at Korea University).</title>
        <authorList>
            <person name="Ahn J."/>
        </authorList>
    </citation>
    <scope>NUCLEOTIDE SEQUENCE [LARGE SCALE GENOMIC DNA]</scope>
    <source>
        <strain evidence="5 6">ATCC 20962</strain>
    </source>
</reference>
<keyword evidence="1" id="KW-0732">Signal</keyword>
<dbReference type="GO" id="GO:0016042">
    <property type="term" value="P:lipid catabolic process"/>
    <property type="evidence" value="ECO:0007669"/>
    <property type="project" value="InterPro"/>
</dbReference>
<dbReference type="STRING" id="5486.A0A367YJH9"/>
<dbReference type="Proteomes" id="UP000253472">
    <property type="component" value="Unassembled WGS sequence"/>
</dbReference>
<protein>
    <submittedName>
        <fullName evidence="5">Lipase 7</fullName>
    </submittedName>
</protein>
<dbReference type="GO" id="GO:0004806">
    <property type="term" value="F:triacylglycerol lipase activity"/>
    <property type="evidence" value="ECO:0007669"/>
    <property type="project" value="UniProtKB-EC"/>
</dbReference>
<dbReference type="InterPro" id="IPR029058">
    <property type="entry name" value="AB_hydrolase_fold"/>
</dbReference>
<dbReference type="Gene3D" id="1.10.260.130">
    <property type="match status" value="1"/>
</dbReference>
<keyword evidence="3" id="KW-0325">Glycoprotein</keyword>
<dbReference type="PANTHER" id="PTHR34853">
    <property type="match status" value="1"/>
</dbReference>
<gene>
    <name evidence="5" type="primary">LIP7</name>
    <name evidence="5" type="ORF">Cantr_01789</name>
</gene>
<evidence type="ECO:0000256" key="4">
    <source>
        <dbReference type="ARBA" id="ARBA00023369"/>
    </source>
</evidence>
<accession>A0A367YJH9</accession>
<dbReference type="Pfam" id="PF03583">
    <property type="entry name" value="LIP"/>
    <property type="match status" value="1"/>
</dbReference>
<evidence type="ECO:0000313" key="6">
    <source>
        <dbReference type="Proteomes" id="UP000253472"/>
    </source>
</evidence>
<dbReference type="SUPFAM" id="SSF53474">
    <property type="entry name" value="alpha/beta-Hydrolases"/>
    <property type="match status" value="1"/>
</dbReference>
<sequence length="418" mass="46055">MLFVNLLIPFVLCSPIPPDQDDFYTPPPNITTTNLGDILKIRPIPTPIKSIIPIPFPISATYQLLFRTQDIHGTPIATVTTLIIPSGPVHPNRLISHQSFENSPLLRCAPSYAVQSPTFATLQIQADLVFVAGYLNQGYVVNLPDHEGPHSSFLVGLQAGYVVLDSIRAATTFLKHSRARVALVGYSGGGFASLWASLLVRSYAPDLDVAGVVSGGTIANITAFINRINGGPYAGLIVNILGGLCTVYADFNATLLKYGQRQEHTCLFPSAVRYFFQDVIGDVYHRDVLCDPTIVRCLVENDLLGKTGWVVPGGVPVFLYHSRFNEMAPFGEVVKLEEEWCRRGVEVEIAEDWSYNHMVEAYTGIPAAITWIENQWNRTRSGGGCKHVTRLTNLNYPGISPVVKRYYNTTMQIISDIT</sequence>
<dbReference type="Gene3D" id="3.40.50.1820">
    <property type="entry name" value="alpha/beta hydrolase"/>
    <property type="match status" value="1"/>
</dbReference>
<organism evidence="5 6">
    <name type="scientific">Candida viswanathii</name>
    <dbReference type="NCBI Taxonomy" id="5486"/>
    <lineage>
        <taxon>Eukaryota</taxon>
        <taxon>Fungi</taxon>
        <taxon>Dikarya</taxon>
        <taxon>Ascomycota</taxon>
        <taxon>Saccharomycotina</taxon>
        <taxon>Pichiomycetes</taxon>
        <taxon>Debaryomycetaceae</taxon>
        <taxon>Candida/Lodderomyces clade</taxon>
        <taxon>Candida</taxon>
    </lineage>
</organism>
<comment type="caution">
    <text evidence="5">The sequence shown here is derived from an EMBL/GenBank/DDBJ whole genome shotgun (WGS) entry which is preliminary data.</text>
</comment>
<dbReference type="OrthoDB" id="2373480at2759"/>
<keyword evidence="6" id="KW-1185">Reference proteome</keyword>
<keyword evidence="2" id="KW-1015">Disulfide bond</keyword>
<dbReference type="EMBL" id="QLNQ01000018">
    <property type="protein sequence ID" value="RCK65998.1"/>
    <property type="molecule type" value="Genomic_DNA"/>
</dbReference>
<evidence type="ECO:0000313" key="5">
    <source>
        <dbReference type="EMBL" id="RCK65998.1"/>
    </source>
</evidence>
<proteinExistence type="predicted"/>
<name>A0A367YJH9_9ASCO</name>
<dbReference type="PANTHER" id="PTHR34853:SF1">
    <property type="entry name" value="LIPASE 5"/>
    <property type="match status" value="1"/>
</dbReference>
<dbReference type="SMR" id="A0A367YJH9"/>
<dbReference type="InterPro" id="IPR005152">
    <property type="entry name" value="Lipase_secreted"/>
</dbReference>
<evidence type="ECO:0000256" key="2">
    <source>
        <dbReference type="ARBA" id="ARBA00023157"/>
    </source>
</evidence>
<dbReference type="AlphaFoldDB" id="A0A367YJH9"/>
<evidence type="ECO:0000256" key="1">
    <source>
        <dbReference type="ARBA" id="ARBA00022729"/>
    </source>
</evidence>
<comment type="catalytic activity">
    <reaction evidence="4">
        <text>a triacylglycerol + H2O = a diacylglycerol + a fatty acid + H(+)</text>
        <dbReference type="Rhea" id="RHEA:12044"/>
        <dbReference type="ChEBI" id="CHEBI:15377"/>
        <dbReference type="ChEBI" id="CHEBI:15378"/>
        <dbReference type="ChEBI" id="CHEBI:17855"/>
        <dbReference type="ChEBI" id="CHEBI:18035"/>
        <dbReference type="ChEBI" id="CHEBI:28868"/>
        <dbReference type="EC" id="3.1.1.3"/>
    </reaction>
    <physiologicalReaction direction="left-to-right" evidence="4">
        <dbReference type="Rhea" id="RHEA:12045"/>
    </physiologicalReaction>
</comment>